<feature type="signal peptide" evidence="1">
    <location>
        <begin position="1"/>
        <end position="22"/>
    </location>
</feature>
<protein>
    <submittedName>
        <fullName evidence="2">Uncharacterized protein</fullName>
    </submittedName>
</protein>
<dbReference type="Proteomes" id="UP001529510">
    <property type="component" value="Unassembled WGS sequence"/>
</dbReference>
<dbReference type="EMBL" id="JAMKFB020000024">
    <property type="protein sequence ID" value="KAL0156800.1"/>
    <property type="molecule type" value="Genomic_DNA"/>
</dbReference>
<sequence>PMMQLVSLAWMMVLAAPLVCFGFTTRGQGLRGRVQGDRRNIRPNIILIMTDDQDV</sequence>
<name>A0ABD0N3T0_CIRMR</name>
<keyword evidence="1" id="KW-0732">Signal</keyword>
<proteinExistence type="predicted"/>
<reference evidence="2 3" key="1">
    <citation type="submission" date="2024-05" db="EMBL/GenBank/DDBJ databases">
        <title>Genome sequencing and assembly of Indian major carp, Cirrhinus mrigala (Hamilton, 1822).</title>
        <authorList>
            <person name="Mohindra V."/>
            <person name="Chowdhury L.M."/>
            <person name="Lal K."/>
            <person name="Jena J.K."/>
        </authorList>
    </citation>
    <scope>NUCLEOTIDE SEQUENCE [LARGE SCALE GENOMIC DNA]</scope>
    <source>
        <strain evidence="2">CM1030</strain>
        <tissue evidence="2">Blood</tissue>
    </source>
</reference>
<evidence type="ECO:0000313" key="2">
    <source>
        <dbReference type="EMBL" id="KAL0156800.1"/>
    </source>
</evidence>
<evidence type="ECO:0000313" key="3">
    <source>
        <dbReference type="Proteomes" id="UP001529510"/>
    </source>
</evidence>
<accession>A0ABD0N3T0</accession>
<organism evidence="2 3">
    <name type="scientific">Cirrhinus mrigala</name>
    <name type="common">Mrigala</name>
    <dbReference type="NCBI Taxonomy" id="683832"/>
    <lineage>
        <taxon>Eukaryota</taxon>
        <taxon>Metazoa</taxon>
        <taxon>Chordata</taxon>
        <taxon>Craniata</taxon>
        <taxon>Vertebrata</taxon>
        <taxon>Euteleostomi</taxon>
        <taxon>Actinopterygii</taxon>
        <taxon>Neopterygii</taxon>
        <taxon>Teleostei</taxon>
        <taxon>Ostariophysi</taxon>
        <taxon>Cypriniformes</taxon>
        <taxon>Cyprinidae</taxon>
        <taxon>Labeoninae</taxon>
        <taxon>Labeonini</taxon>
        <taxon>Cirrhinus</taxon>
    </lineage>
</organism>
<dbReference type="AlphaFoldDB" id="A0ABD0N3T0"/>
<comment type="caution">
    <text evidence="2">The sequence shown here is derived from an EMBL/GenBank/DDBJ whole genome shotgun (WGS) entry which is preliminary data.</text>
</comment>
<gene>
    <name evidence="2" type="ORF">M9458_048046</name>
</gene>
<feature type="non-terminal residue" evidence="2">
    <location>
        <position position="1"/>
    </location>
</feature>
<evidence type="ECO:0000256" key="1">
    <source>
        <dbReference type="SAM" id="SignalP"/>
    </source>
</evidence>
<feature type="non-terminal residue" evidence="2">
    <location>
        <position position="55"/>
    </location>
</feature>
<keyword evidence="3" id="KW-1185">Reference proteome</keyword>
<feature type="chain" id="PRO_5044870169" evidence="1">
    <location>
        <begin position="23"/>
        <end position="55"/>
    </location>
</feature>